<name>A0ACA9KCR2_9GLOM</name>
<feature type="non-terminal residue" evidence="1">
    <location>
        <position position="1"/>
    </location>
</feature>
<reference evidence="1" key="1">
    <citation type="submission" date="2021-06" db="EMBL/GenBank/DDBJ databases">
        <authorList>
            <person name="Kallberg Y."/>
            <person name="Tangrot J."/>
            <person name="Rosling A."/>
        </authorList>
    </citation>
    <scope>NUCLEOTIDE SEQUENCE</scope>
    <source>
        <strain evidence="1">28 12/20/2015</strain>
    </source>
</reference>
<gene>
    <name evidence="1" type="ORF">SPELUC_LOCUS1468</name>
</gene>
<proteinExistence type="predicted"/>
<dbReference type="Proteomes" id="UP000789366">
    <property type="component" value="Unassembled WGS sequence"/>
</dbReference>
<protein>
    <submittedName>
        <fullName evidence="1">12489_t:CDS:1</fullName>
    </submittedName>
</protein>
<comment type="caution">
    <text evidence="1">The sequence shown here is derived from an EMBL/GenBank/DDBJ whole genome shotgun (WGS) entry which is preliminary data.</text>
</comment>
<evidence type="ECO:0000313" key="1">
    <source>
        <dbReference type="EMBL" id="CAG8465863.1"/>
    </source>
</evidence>
<dbReference type="EMBL" id="CAJVPW010000788">
    <property type="protein sequence ID" value="CAG8465863.1"/>
    <property type="molecule type" value="Genomic_DNA"/>
</dbReference>
<accession>A0ACA9KCR2</accession>
<keyword evidence="2" id="KW-1185">Reference proteome</keyword>
<sequence length="188" mass="21444">EFSSEKFNYYRIIDKSLCLACKSSYIDEKSIRGRYEAGSYFIKYEQQEIEITVENADNHIIQDSLLETQIMVSNKNYLYQYAIEHEINPKEFSIITEAEKNRFRQSWSIIGLRGITFVCFESITFANLGGITFVGLRGGSIISLGDDDIISLGGSSVISLEGIRFIILESDSIIITAYFFVSKYKKSL</sequence>
<evidence type="ECO:0000313" key="2">
    <source>
        <dbReference type="Proteomes" id="UP000789366"/>
    </source>
</evidence>
<organism evidence="1 2">
    <name type="scientific">Cetraspora pellucida</name>
    <dbReference type="NCBI Taxonomy" id="1433469"/>
    <lineage>
        <taxon>Eukaryota</taxon>
        <taxon>Fungi</taxon>
        <taxon>Fungi incertae sedis</taxon>
        <taxon>Mucoromycota</taxon>
        <taxon>Glomeromycotina</taxon>
        <taxon>Glomeromycetes</taxon>
        <taxon>Diversisporales</taxon>
        <taxon>Gigasporaceae</taxon>
        <taxon>Cetraspora</taxon>
    </lineage>
</organism>